<dbReference type="SMART" id="SM00208">
    <property type="entry name" value="TNFR"/>
    <property type="match status" value="6"/>
</dbReference>
<sequence length="988" mass="99657">MAGLPLLALTLLALFAAPAAAQTCAHAGEATLTLTSGSNQDPYAVCFPQFKVSVAYSAEAKMCVLKVTPDVMANNLKYGEANSTNGAKDCPKSTATTLVAPVEGDDADALNFALVRALRAASFSSSFVEGASFDGANRAVINSPGNTPDLTFAVTAGSLGSAVATAASAADACGSVAACASGTTAGRYPVTFGSVTINALCPAGHECDGSSKTACAAGWQATFAGGSACAECAVDTYADDTGNSHCTPCPAYSHAHFTGSTGCLACFFGEPKLVAGTFADDAGATPLFPDNMPSEQPSTGYRIFTADTDLATCSVNNPFAKCSTTQSKVLAIETDGSCAVRVFVLGDSQCSQVEDLAVVQGAYKTLTTIESRASDLVDELSQCPAGTELEANKQKDADTPVVFVDQACGPCEPGKKCGGSGAARFADLCPPGSYSNLWGALDCSTCQDLTAAITSGSVKCQECAAGTTPSADKKTCVLCPVGTYNTVPGDACQACPAGTYREADGGDGTECTKCAPGSWSALGAGECTLCLAGYAAPDEGSTSCQACPAGSFSPIAGSHECDVCEPGSFSNTTASSSCYKCLPGFITVANGDAGATECTACGKGTFRAANATDNKCQSCPAGYETKKASAADTCTPCARGFFAAAPNTVTCSACPATRYTEAVGQKSCKQCPAGFVSTTDAGLPASGANALGNPAITASTKCSACPYRTFRPSIIAINTCTACPTGRETKLASGASTCVACIPGTVLLFNATANRLNTNCTACPAGTFTAAPGASLQCTPCAAGSAVSDTGNQLNCIECPVGTYSEMTGAKALGDCKLAPAGNYAEGTGNDGFTPCLAGTYQDKPGQGACKACPPGFACPAGSVNPKPCAAGFFADMKQPFCRECPKGQFQDQTKQRACKPCPAGAYCPNTKTITPVKCPAGTFNKNLGTSTATSCAKCPINSANNLVGQQTCKQCSTGTWTGRLTGQTKCWSTSQALPNQPAATRRR</sequence>
<comment type="caution">
    <text evidence="3">The sequence shown here is derived from an EMBL/GenBank/DDBJ whole genome shotgun (WGS) entry which is preliminary data.</text>
</comment>
<keyword evidence="4" id="KW-1185">Reference proteome</keyword>
<dbReference type="Pfam" id="PF07699">
    <property type="entry name" value="Ephrin_rec_like"/>
    <property type="match status" value="3"/>
</dbReference>
<evidence type="ECO:0000313" key="4">
    <source>
        <dbReference type="Proteomes" id="UP001205105"/>
    </source>
</evidence>
<reference evidence="3" key="1">
    <citation type="submission" date="2020-11" db="EMBL/GenBank/DDBJ databases">
        <title>Chlorella ohadii genome sequencing and assembly.</title>
        <authorList>
            <person name="Murik O."/>
            <person name="Treves H."/>
            <person name="Kedem I."/>
            <person name="Shotland Y."/>
            <person name="Kaplan A."/>
        </authorList>
    </citation>
    <scope>NUCLEOTIDE SEQUENCE</scope>
    <source>
        <strain evidence="3">1</strain>
    </source>
</reference>
<dbReference type="InterPro" id="IPR009030">
    <property type="entry name" value="Growth_fac_rcpt_cys_sf"/>
</dbReference>
<dbReference type="InterPro" id="IPR011641">
    <property type="entry name" value="Tyr-kin_ephrin_A/B_rcpt-like"/>
</dbReference>
<dbReference type="Proteomes" id="UP001205105">
    <property type="component" value="Unassembled WGS sequence"/>
</dbReference>
<evidence type="ECO:0000313" key="3">
    <source>
        <dbReference type="EMBL" id="KAI7835932.1"/>
    </source>
</evidence>
<evidence type="ECO:0000259" key="2">
    <source>
        <dbReference type="SMART" id="SM00208"/>
    </source>
</evidence>
<keyword evidence="1" id="KW-0732">Signal</keyword>
<feature type="domain" description="TNFR-Cys" evidence="2">
    <location>
        <begin position="479"/>
        <end position="514"/>
    </location>
</feature>
<name>A0AAD5DE81_9CHLO</name>
<feature type="domain" description="TNFR-Cys" evidence="2">
    <location>
        <begin position="836"/>
        <end position="871"/>
    </location>
</feature>
<proteinExistence type="predicted"/>
<accession>A0AAD5DE81</accession>
<evidence type="ECO:0000256" key="1">
    <source>
        <dbReference type="SAM" id="SignalP"/>
    </source>
</evidence>
<dbReference type="EMBL" id="JADXDR010000215">
    <property type="protein sequence ID" value="KAI7835932.1"/>
    <property type="molecule type" value="Genomic_DNA"/>
</dbReference>
<feature type="domain" description="TNFR-Cys" evidence="2">
    <location>
        <begin position="429"/>
        <end position="460"/>
    </location>
</feature>
<dbReference type="SUPFAM" id="SSF57184">
    <property type="entry name" value="Growth factor receptor domain"/>
    <property type="match status" value="3"/>
</dbReference>
<dbReference type="SMART" id="SM01411">
    <property type="entry name" value="Ephrin_rec_like"/>
    <property type="match status" value="11"/>
</dbReference>
<dbReference type="InterPro" id="IPR001368">
    <property type="entry name" value="TNFR/NGFR_Cys_rich_reg"/>
</dbReference>
<dbReference type="PANTHER" id="PTHR46104">
    <property type="entry name" value="GENE 9195-RELATED-RELATED"/>
    <property type="match status" value="1"/>
</dbReference>
<feature type="chain" id="PRO_5042026987" description="TNFR-Cys domain-containing protein" evidence="1">
    <location>
        <begin position="22"/>
        <end position="988"/>
    </location>
</feature>
<feature type="domain" description="TNFR-Cys" evidence="2">
    <location>
        <begin position="763"/>
        <end position="799"/>
    </location>
</feature>
<dbReference type="Gene3D" id="2.10.50.10">
    <property type="entry name" value="Tumor Necrosis Factor Receptor, subunit A, domain 2"/>
    <property type="match status" value="9"/>
</dbReference>
<dbReference type="AlphaFoldDB" id="A0AAD5DE81"/>
<dbReference type="PANTHER" id="PTHR46104:SF1">
    <property type="entry name" value="GENE 9195-RELATED"/>
    <property type="match status" value="1"/>
</dbReference>
<feature type="domain" description="TNFR-Cys" evidence="2">
    <location>
        <begin position="723"/>
        <end position="760"/>
    </location>
</feature>
<protein>
    <recommendedName>
        <fullName evidence="2">TNFR-Cys domain-containing protein</fullName>
    </recommendedName>
</protein>
<feature type="signal peptide" evidence="1">
    <location>
        <begin position="1"/>
        <end position="21"/>
    </location>
</feature>
<organism evidence="3 4">
    <name type="scientific">Chlorella ohadii</name>
    <dbReference type="NCBI Taxonomy" id="2649997"/>
    <lineage>
        <taxon>Eukaryota</taxon>
        <taxon>Viridiplantae</taxon>
        <taxon>Chlorophyta</taxon>
        <taxon>core chlorophytes</taxon>
        <taxon>Trebouxiophyceae</taxon>
        <taxon>Chlorellales</taxon>
        <taxon>Chlorellaceae</taxon>
        <taxon>Chlorella clade</taxon>
        <taxon>Chlorella</taxon>
    </lineage>
</organism>
<gene>
    <name evidence="3" type="ORF">COHA_010193</name>
</gene>
<feature type="domain" description="TNFR-Cys" evidence="2">
    <location>
        <begin position="564"/>
        <end position="598"/>
    </location>
</feature>